<dbReference type="EMBL" id="LAYC01000001">
    <property type="protein sequence ID" value="KYK61854.1"/>
    <property type="molecule type" value="Genomic_DNA"/>
</dbReference>
<proteinExistence type="predicted"/>
<feature type="compositionally biased region" description="Low complexity" evidence="1">
    <location>
        <begin position="104"/>
        <end position="132"/>
    </location>
</feature>
<dbReference type="GeneID" id="63715641"/>
<feature type="domain" description="UspA" evidence="2">
    <location>
        <begin position="668"/>
        <end position="838"/>
    </location>
</feature>
<gene>
    <name evidence="3" type="ORF">DCS_02998</name>
</gene>
<evidence type="ECO:0000256" key="1">
    <source>
        <dbReference type="SAM" id="MobiDB-lite"/>
    </source>
</evidence>
<feature type="compositionally biased region" description="Polar residues" evidence="1">
    <location>
        <begin position="158"/>
        <end position="170"/>
    </location>
</feature>
<dbReference type="SUPFAM" id="SSF52402">
    <property type="entry name" value="Adenine nucleotide alpha hydrolases-like"/>
    <property type="match status" value="1"/>
</dbReference>
<feature type="compositionally biased region" description="Acidic residues" evidence="1">
    <location>
        <begin position="1024"/>
        <end position="1042"/>
    </location>
</feature>
<feature type="compositionally biased region" description="Polar residues" evidence="1">
    <location>
        <begin position="225"/>
        <end position="236"/>
    </location>
</feature>
<dbReference type="STRING" id="98403.A0A151GXM3"/>
<feature type="compositionally biased region" description="Low complexity" evidence="1">
    <location>
        <begin position="1049"/>
        <end position="1062"/>
    </location>
</feature>
<feature type="region of interest" description="Disordered" evidence="1">
    <location>
        <begin position="377"/>
        <end position="399"/>
    </location>
</feature>
<feature type="region of interest" description="Disordered" evidence="1">
    <location>
        <begin position="147"/>
        <end position="195"/>
    </location>
</feature>
<feature type="compositionally biased region" description="Low complexity" evidence="1">
    <location>
        <begin position="284"/>
        <end position="295"/>
    </location>
</feature>
<organism evidence="3 4">
    <name type="scientific">Drechmeria coniospora</name>
    <name type="common">Nematophagous fungus</name>
    <name type="synonym">Meria coniospora</name>
    <dbReference type="NCBI Taxonomy" id="98403"/>
    <lineage>
        <taxon>Eukaryota</taxon>
        <taxon>Fungi</taxon>
        <taxon>Dikarya</taxon>
        <taxon>Ascomycota</taxon>
        <taxon>Pezizomycotina</taxon>
        <taxon>Sordariomycetes</taxon>
        <taxon>Hypocreomycetidae</taxon>
        <taxon>Hypocreales</taxon>
        <taxon>Ophiocordycipitaceae</taxon>
        <taxon>Drechmeria</taxon>
    </lineage>
</organism>
<dbReference type="InterPro" id="IPR014729">
    <property type="entry name" value="Rossmann-like_a/b/a_fold"/>
</dbReference>
<feature type="compositionally biased region" description="Low complexity" evidence="1">
    <location>
        <begin position="922"/>
        <end position="931"/>
    </location>
</feature>
<feature type="compositionally biased region" description="Basic and acidic residues" evidence="1">
    <location>
        <begin position="1005"/>
        <end position="1016"/>
    </location>
</feature>
<evidence type="ECO:0000313" key="3">
    <source>
        <dbReference type="EMBL" id="KYK61854.1"/>
    </source>
</evidence>
<feature type="region of interest" description="Disordered" evidence="1">
    <location>
        <begin position="536"/>
        <end position="617"/>
    </location>
</feature>
<evidence type="ECO:0000259" key="2">
    <source>
        <dbReference type="Pfam" id="PF00582"/>
    </source>
</evidence>
<feature type="compositionally biased region" description="Basic residues" evidence="1">
    <location>
        <begin position="604"/>
        <end position="614"/>
    </location>
</feature>
<dbReference type="InterPro" id="IPR006016">
    <property type="entry name" value="UspA"/>
</dbReference>
<feature type="compositionally biased region" description="Low complexity" evidence="1">
    <location>
        <begin position="318"/>
        <end position="331"/>
    </location>
</feature>
<dbReference type="Pfam" id="PF00582">
    <property type="entry name" value="Usp"/>
    <property type="match status" value="1"/>
</dbReference>
<dbReference type="CDD" id="cd23659">
    <property type="entry name" value="USP_At3g01520-like"/>
    <property type="match status" value="1"/>
</dbReference>
<dbReference type="RefSeq" id="XP_040661206.1">
    <property type="nucleotide sequence ID" value="XM_040800323.1"/>
</dbReference>
<reference evidence="3 4" key="1">
    <citation type="journal article" date="2016" name="Sci. Rep.">
        <title>Insights into Adaptations to a Near-Obligate Nematode Endoparasitic Lifestyle from the Finished Genome of Drechmeria coniospora.</title>
        <authorList>
            <person name="Zhang L."/>
            <person name="Zhou Z."/>
            <person name="Guo Q."/>
            <person name="Fokkens L."/>
            <person name="Miskei M."/>
            <person name="Pocsi I."/>
            <person name="Zhang W."/>
            <person name="Chen M."/>
            <person name="Wang L."/>
            <person name="Sun Y."/>
            <person name="Donzelli B.G."/>
            <person name="Gibson D.M."/>
            <person name="Nelson D.R."/>
            <person name="Luo J.G."/>
            <person name="Rep M."/>
            <person name="Liu H."/>
            <person name="Yang S."/>
            <person name="Wang J."/>
            <person name="Krasnoff S.B."/>
            <person name="Xu Y."/>
            <person name="Molnar I."/>
            <person name="Lin M."/>
        </authorList>
    </citation>
    <scope>NUCLEOTIDE SEQUENCE [LARGE SCALE GENOMIC DNA]</scope>
    <source>
        <strain evidence="3 4">ARSEF 6962</strain>
    </source>
</reference>
<feature type="compositionally biased region" description="Acidic residues" evidence="1">
    <location>
        <begin position="952"/>
        <end position="966"/>
    </location>
</feature>
<sequence>MYMRAPASTDCKCRVPPPLAEFPRPPYHHTHEVPTDTCTPPALRFVRPDKACVCGTYLASQAASRPHHLVWTEPSAHLCTRESSYLTAPVHFHDLVRGADEEQQGPPIAASQPQPQQQQQQQQPPRSQQQQQLRCQSLLAEADTFVSSGKEAWRSEQRPPSTTSMASPNVTRRDSDISPMTVVPSTSAAQRAGGAGDDYFSAEAKIETPSEPPRCGVETDAGASAATSPEGEQQTTECRKASVSFPAELPRPDHSSTSEDGSTGGGRKGSMSSVSLHRHCQGFPRSASGSRMRASSPPPERWPREDQQGTSKRRAGAEAEASGESPNGASALVYGRLSPSPSPSPSSPTLPPPARMLHEYEVLQTADGTPARLSRAVAAPVTPTSDDGEPARCQPTHTLSTPPAQPLLWPCGRAAGVSVGFLAAYRLGRFMMSHAGRGGGGTDGCVVDPLSPLSPCRSGVGSSRATTCICVEAASSRDALPRSAERRLTSPRWAMNAHGHASELPLTRHMLREAPPRLPTSSRSAQHMVPRHAHLVQPTSSTRPPPRGHASCSARGPPTSQKSITSHPSPPVRLSSRPPVFAEESSPSGHVEERPPGSPPHLALGRRRATRRGGNRGTMAALTETSDDRFQHHVGFDNVPNGEATKHNTLSLTLNVKHKGYQARRRSRTFMVGIDEHSYSGYAIQWLLDELVDDGDEIVCVRVIEKEIRYNDKQYQDDANQVMDGILEKNGANRAISFILEYAVGKLHATFQKLVCGAIAVPCPLLTSLGRSVGRSVGRLVGGKAADAGLQIQMYQPAMLIVGTRGRSLGGIQGLVNSRNSFSKYCLQYSPVPVVVVRPTEKRIKKKAKRANDATRQTYLGMLSATRGRHEADNEASGAYELETKNSPDEEAHQVAKVLGLPAKFDPTIKPISPSLLPPRSRPSSPQPAASEFAERGRAAEASPSSERGEGDSDEENDDDDGEFDVVDGRKALDQQQKMDQLHKMEVGEAAALKMRVDEDETDESSEKSVETRESKVGMMLAPIEEEPADDGAEGDSEDDTAVDGANGTTEPTTTTTTTTTTKGHGESRDPSPANAERPRRRLALGGQTDGASMRGAADQPLRRSTVFGTPAQ</sequence>
<dbReference type="Gene3D" id="3.40.50.620">
    <property type="entry name" value="HUPs"/>
    <property type="match status" value="1"/>
</dbReference>
<dbReference type="PANTHER" id="PTHR47815:SF1">
    <property type="entry name" value="UNIVERSAL STRESS PROTEIN A FAMILY PROTEIN C25B2.10"/>
    <property type="match status" value="1"/>
</dbReference>
<dbReference type="AlphaFoldDB" id="A0A151GXM3"/>
<keyword evidence="4" id="KW-1185">Reference proteome</keyword>
<feature type="region of interest" description="Disordered" evidence="1">
    <location>
        <begin position="100"/>
        <end position="134"/>
    </location>
</feature>
<accession>A0A151GXM3</accession>
<feature type="compositionally biased region" description="Pro residues" evidence="1">
    <location>
        <begin position="340"/>
        <end position="354"/>
    </location>
</feature>
<dbReference type="Proteomes" id="UP000076580">
    <property type="component" value="Chromosome 01"/>
</dbReference>
<protein>
    <submittedName>
        <fullName evidence="3">Universal stress protein</fullName>
    </submittedName>
</protein>
<feature type="region of interest" description="Disordered" evidence="1">
    <location>
        <begin position="907"/>
        <end position="1113"/>
    </location>
</feature>
<evidence type="ECO:0000313" key="4">
    <source>
        <dbReference type="Proteomes" id="UP000076580"/>
    </source>
</evidence>
<name>A0A151GXM3_DRECN</name>
<dbReference type="InParanoid" id="A0A151GXM3"/>
<dbReference type="PANTHER" id="PTHR47815">
    <property type="entry name" value="UNIVERSAL STRESS PROTEIN A FAMILY PROTEIN C25B2.10"/>
    <property type="match status" value="1"/>
</dbReference>
<comment type="caution">
    <text evidence="3">The sequence shown here is derived from an EMBL/GenBank/DDBJ whole genome shotgun (WGS) entry which is preliminary data.</text>
</comment>
<feature type="region of interest" description="Disordered" evidence="1">
    <location>
        <begin position="207"/>
        <end position="354"/>
    </location>
</feature>